<gene>
    <name evidence="7" type="ORF">SZ63_03660</name>
</gene>
<evidence type="ECO:0000256" key="3">
    <source>
        <dbReference type="ARBA" id="ARBA00022989"/>
    </source>
</evidence>
<name>A0A0H1QZC7_9EURY</name>
<dbReference type="OrthoDB" id="112431at2157"/>
<organism evidence="7 8">
    <name type="scientific">Methanoculleus sediminis</name>
    <dbReference type="NCBI Taxonomy" id="1550566"/>
    <lineage>
        <taxon>Archaea</taxon>
        <taxon>Methanobacteriati</taxon>
        <taxon>Methanobacteriota</taxon>
        <taxon>Stenosarchaea group</taxon>
        <taxon>Methanomicrobia</taxon>
        <taxon>Methanomicrobiales</taxon>
        <taxon>Methanomicrobiaceae</taxon>
        <taxon>Methanoculleus</taxon>
    </lineage>
</organism>
<evidence type="ECO:0000313" key="8">
    <source>
        <dbReference type="Proteomes" id="UP000035301"/>
    </source>
</evidence>
<evidence type="ECO:0000313" key="7">
    <source>
        <dbReference type="EMBL" id="KLK88164.1"/>
    </source>
</evidence>
<evidence type="ECO:0000256" key="1">
    <source>
        <dbReference type="ARBA" id="ARBA00004141"/>
    </source>
</evidence>
<keyword evidence="4 5" id="KW-0472">Membrane</keyword>
<evidence type="ECO:0000256" key="2">
    <source>
        <dbReference type="ARBA" id="ARBA00022692"/>
    </source>
</evidence>
<dbReference type="AlphaFoldDB" id="A0A0H1QZC7"/>
<keyword evidence="8" id="KW-1185">Reference proteome</keyword>
<reference evidence="7 8" key="1">
    <citation type="journal article" date="2015" name="Int. J. Syst. Evol. Microbiol.">
        <title>Methanoculleus sediminis sp. nov., a methanogen from sediments near a submarine mud volcano.</title>
        <authorList>
            <person name="Chen S.C."/>
            <person name="Chen M.F."/>
            <person name="Lai M.C."/>
            <person name="Weng C.Y."/>
            <person name="Wu S.Y."/>
            <person name="Lin S."/>
            <person name="Yang T.F."/>
            <person name="Chen P.C."/>
        </authorList>
    </citation>
    <scope>NUCLEOTIDE SEQUENCE [LARGE SCALE GENOMIC DNA]</scope>
    <source>
        <strain evidence="7 8">S3Fa</strain>
    </source>
</reference>
<dbReference type="EMBL" id="JXOJ01000002">
    <property type="protein sequence ID" value="KLK88164.1"/>
    <property type="molecule type" value="Genomic_DNA"/>
</dbReference>
<keyword evidence="2 5" id="KW-0812">Transmembrane</keyword>
<evidence type="ECO:0000256" key="4">
    <source>
        <dbReference type="ARBA" id="ARBA00023136"/>
    </source>
</evidence>
<evidence type="ECO:0000259" key="6">
    <source>
        <dbReference type="Pfam" id="PF04893"/>
    </source>
</evidence>
<dbReference type="GO" id="GO:0016020">
    <property type="term" value="C:membrane"/>
    <property type="evidence" value="ECO:0007669"/>
    <property type="project" value="UniProtKB-SubCell"/>
</dbReference>
<dbReference type="PATRIC" id="fig|1550566.3.peg.783"/>
<dbReference type="Proteomes" id="UP000035301">
    <property type="component" value="Unassembled WGS sequence"/>
</dbReference>
<feature type="transmembrane region" description="Helical" evidence="5">
    <location>
        <begin position="74"/>
        <end position="100"/>
    </location>
</feature>
<comment type="subcellular location">
    <subcellularLocation>
        <location evidence="1">Membrane</location>
        <topology evidence="1">Multi-pass membrane protein</topology>
    </subcellularLocation>
</comment>
<feature type="transmembrane region" description="Helical" evidence="5">
    <location>
        <begin position="161"/>
        <end position="182"/>
    </location>
</feature>
<keyword evidence="3 5" id="KW-1133">Transmembrane helix</keyword>
<dbReference type="InterPro" id="IPR006977">
    <property type="entry name" value="Yip1_dom"/>
</dbReference>
<protein>
    <recommendedName>
        <fullName evidence="6">Yip1 domain-containing protein</fullName>
    </recommendedName>
</protein>
<dbReference type="RefSeq" id="WP_048181376.1">
    <property type="nucleotide sequence ID" value="NZ_JXOJ01000002.1"/>
</dbReference>
<evidence type="ECO:0000256" key="5">
    <source>
        <dbReference type="SAM" id="Phobius"/>
    </source>
</evidence>
<proteinExistence type="predicted"/>
<feature type="transmembrane region" description="Helical" evidence="5">
    <location>
        <begin position="31"/>
        <end position="53"/>
    </location>
</feature>
<accession>A0A0H1QZC7</accession>
<sequence length="358" mass="39581">MPYSFTRKITGIFFRTTDTFRELEEEHLAPALFHFLKLTALFSLLMTATLYTLPGMPIATRWSLAAQALRPQDFFVVLLVATVMMPLAIGVWLHIWVYIFGGRRGIGQTLKAAMYSYTPFYIIAWIPILGLLGGAASTLYPQYVGIRELHHVSTKRAAGAVCAAAFLPVVAVFGIITLLLAAPASMVTAPTSGNGTLVLPDSPYLLERSELPGNIIIYTANEIESGLIMRRAKDYGCLKEYSMMYATEKPSPPTTRNIRHFVMIFPPGNAAKMVQADENYYRGLVPPRNAEELPAPDIGDRCISYRTPGTGSGSGEAYESYCIIFTKGDVYERFFTYGPSPDYELLKDLAERAAAKIP</sequence>
<feature type="domain" description="Yip1" evidence="6">
    <location>
        <begin position="11"/>
        <end position="175"/>
    </location>
</feature>
<comment type="caution">
    <text evidence="7">The sequence shown here is derived from an EMBL/GenBank/DDBJ whole genome shotgun (WGS) entry which is preliminary data.</text>
</comment>
<feature type="transmembrane region" description="Helical" evidence="5">
    <location>
        <begin position="120"/>
        <end position="140"/>
    </location>
</feature>
<dbReference type="Pfam" id="PF04893">
    <property type="entry name" value="Yip1"/>
    <property type="match status" value="1"/>
</dbReference>